<dbReference type="SMART" id="SM00448">
    <property type="entry name" value="REC"/>
    <property type="match status" value="1"/>
</dbReference>
<evidence type="ECO:0000256" key="6">
    <source>
        <dbReference type="PROSITE-ProRule" id="PRU00169"/>
    </source>
</evidence>
<feature type="domain" description="OmpR/PhoB-type" evidence="9">
    <location>
        <begin position="137"/>
        <end position="236"/>
    </location>
</feature>
<feature type="modified residue" description="4-aspartylphosphate" evidence="6">
    <location>
        <position position="57"/>
    </location>
</feature>
<gene>
    <name evidence="11" type="ORF">DC53_12900</name>
    <name evidence="10" type="ORF">EU509_09160</name>
</gene>
<dbReference type="Gene3D" id="1.10.10.10">
    <property type="entry name" value="Winged helix-like DNA-binding domain superfamily/Winged helix DNA-binding domain"/>
    <property type="match status" value="1"/>
</dbReference>
<feature type="DNA-binding region" description="OmpR/PhoB-type" evidence="7">
    <location>
        <begin position="137"/>
        <end position="236"/>
    </location>
</feature>
<dbReference type="GO" id="GO:0000160">
    <property type="term" value="P:phosphorelay signal transduction system"/>
    <property type="evidence" value="ECO:0007669"/>
    <property type="project" value="UniProtKB-KW"/>
</dbReference>
<dbReference type="Pfam" id="PF00486">
    <property type="entry name" value="Trans_reg_C"/>
    <property type="match status" value="1"/>
</dbReference>
<dbReference type="InterPro" id="IPR001867">
    <property type="entry name" value="OmpR/PhoB-type_DNA-bd"/>
</dbReference>
<reference evidence="10 13" key="2">
    <citation type="submission" date="2019-01" db="EMBL/GenBank/DDBJ databases">
        <title>Genome sequences of marine Pseudoalteromonas species.</title>
        <authorList>
            <person name="Boraston A.B."/>
            <person name="Hehemann J.-H."/>
            <person name="Vickers C.J."/>
            <person name="Salama-Alber O."/>
            <person name="Abe K."/>
            <person name="Hettle A.J."/>
        </authorList>
    </citation>
    <scope>NUCLEOTIDE SEQUENCE [LARGE SCALE GENOMIC DNA]</scope>
    <source>
        <strain evidence="10 13">PS47</strain>
    </source>
</reference>
<comment type="caution">
    <text evidence="11">The sequence shown here is derived from an EMBL/GenBank/DDBJ whole genome shotgun (WGS) entry which is preliminary data.</text>
</comment>
<protein>
    <submittedName>
        <fullName evidence="11">Chemotaxis protein CheY</fullName>
    </submittedName>
    <submittedName>
        <fullName evidence="10">Response regulator transcription factor</fullName>
    </submittedName>
</protein>
<dbReference type="AlphaFoldDB" id="A0ABD3Y7A8"/>
<feature type="domain" description="Response regulatory" evidence="8">
    <location>
        <begin position="8"/>
        <end position="121"/>
    </location>
</feature>
<dbReference type="EMBL" id="SEUJ01000067">
    <property type="protein sequence ID" value="KAA1157168.1"/>
    <property type="molecule type" value="Genomic_DNA"/>
</dbReference>
<evidence type="ECO:0000259" key="9">
    <source>
        <dbReference type="PROSITE" id="PS51755"/>
    </source>
</evidence>
<dbReference type="SUPFAM" id="SSF46894">
    <property type="entry name" value="C-terminal effector domain of the bipartite response regulators"/>
    <property type="match status" value="1"/>
</dbReference>
<dbReference type="InterPro" id="IPR011006">
    <property type="entry name" value="CheY-like_superfamily"/>
</dbReference>
<evidence type="ECO:0000313" key="11">
    <source>
        <dbReference type="EMBL" id="KDC50293.1"/>
    </source>
</evidence>
<dbReference type="Proteomes" id="UP000027154">
    <property type="component" value="Unassembled WGS sequence"/>
</dbReference>
<evidence type="ECO:0000259" key="8">
    <source>
        <dbReference type="PROSITE" id="PS50110"/>
    </source>
</evidence>
<evidence type="ECO:0000313" key="12">
    <source>
        <dbReference type="Proteomes" id="UP000027154"/>
    </source>
</evidence>
<reference evidence="11 12" key="1">
    <citation type="submission" date="2014-04" db="EMBL/GenBank/DDBJ databases">
        <title>Pseudoalteromonas galatheae sp. nov., isolated from a deep-sea polychaete near Canal Concepcion, Chile.</title>
        <authorList>
            <person name="Machado H.R."/>
            <person name="Gram L."/>
            <person name="Vynne N.G."/>
        </authorList>
    </citation>
    <scope>NUCLEOTIDE SEQUENCE [LARGE SCALE GENOMIC DNA]</scope>
    <source>
        <strain evidence="11 12">KMM216</strain>
    </source>
</reference>
<keyword evidence="5" id="KW-0804">Transcription</keyword>
<accession>A0ABD3Y7A8</accession>
<keyword evidence="4 7" id="KW-0238">DNA-binding</keyword>
<dbReference type="SUPFAM" id="SSF52172">
    <property type="entry name" value="CheY-like"/>
    <property type="match status" value="1"/>
</dbReference>
<dbReference type="EMBL" id="JJNZ01000043">
    <property type="protein sequence ID" value="KDC50293.1"/>
    <property type="molecule type" value="Genomic_DNA"/>
</dbReference>
<evidence type="ECO:0000256" key="2">
    <source>
        <dbReference type="ARBA" id="ARBA00023012"/>
    </source>
</evidence>
<evidence type="ECO:0000313" key="13">
    <source>
        <dbReference type="Proteomes" id="UP000322915"/>
    </source>
</evidence>
<proteinExistence type="predicted"/>
<dbReference type="GO" id="GO:0003677">
    <property type="term" value="F:DNA binding"/>
    <property type="evidence" value="ECO:0007669"/>
    <property type="project" value="UniProtKB-UniRule"/>
</dbReference>
<dbReference type="PROSITE" id="PS50110">
    <property type="entry name" value="RESPONSE_REGULATORY"/>
    <property type="match status" value="1"/>
</dbReference>
<evidence type="ECO:0000256" key="3">
    <source>
        <dbReference type="ARBA" id="ARBA00023015"/>
    </source>
</evidence>
<evidence type="ECO:0000256" key="1">
    <source>
        <dbReference type="ARBA" id="ARBA00022553"/>
    </source>
</evidence>
<dbReference type="InterPro" id="IPR001789">
    <property type="entry name" value="Sig_transdc_resp-reg_receiver"/>
</dbReference>
<dbReference type="InterPro" id="IPR039420">
    <property type="entry name" value="WalR-like"/>
</dbReference>
<dbReference type="Gene3D" id="6.10.250.690">
    <property type="match status" value="1"/>
</dbReference>
<sequence length="239" mass="26754">MEYVMKPKILVVEDDLPLAESIDEYLTLEGYEVKIAANGEDAVTTILQWQPALVILDVMLPKKDGLTVCREVRPLYNGYIVMFTAREEEIDQIVGLEIGADDYLLKPVKPRLLLAKIKAFLRREQPMQAAGINTQAKGFISFGELVIASHNRTVTLGGLPVQLTDGEYDLLILLAKNAGTVLSRNSIVEQLKGYYYDGIERGIDNHISQLRKKLGDDARNSLKIKTVRSKGYLFVVSAW</sequence>
<dbReference type="InterPro" id="IPR036388">
    <property type="entry name" value="WH-like_DNA-bd_sf"/>
</dbReference>
<dbReference type="PANTHER" id="PTHR48111:SF47">
    <property type="entry name" value="TRANSCRIPTIONAL REGULATORY PROTEIN RSTA"/>
    <property type="match status" value="1"/>
</dbReference>
<dbReference type="PANTHER" id="PTHR48111">
    <property type="entry name" value="REGULATOR OF RPOS"/>
    <property type="match status" value="1"/>
</dbReference>
<organism evidence="11 12">
    <name type="scientific">Pseudoalteromonas fuliginea</name>
    <dbReference type="NCBI Taxonomy" id="1872678"/>
    <lineage>
        <taxon>Bacteria</taxon>
        <taxon>Pseudomonadati</taxon>
        <taxon>Pseudomonadota</taxon>
        <taxon>Gammaproteobacteria</taxon>
        <taxon>Alteromonadales</taxon>
        <taxon>Pseudoalteromonadaceae</taxon>
        <taxon>Pseudoalteromonas</taxon>
    </lineage>
</organism>
<keyword evidence="13" id="KW-1185">Reference proteome</keyword>
<dbReference type="SMART" id="SM00862">
    <property type="entry name" value="Trans_reg_C"/>
    <property type="match status" value="1"/>
</dbReference>
<dbReference type="PROSITE" id="PS51755">
    <property type="entry name" value="OMPR_PHOB"/>
    <property type="match status" value="1"/>
</dbReference>
<dbReference type="Pfam" id="PF00072">
    <property type="entry name" value="Response_reg"/>
    <property type="match status" value="1"/>
</dbReference>
<evidence type="ECO:0000256" key="4">
    <source>
        <dbReference type="ARBA" id="ARBA00023125"/>
    </source>
</evidence>
<name>A0ABD3Y7A8_9GAMM</name>
<dbReference type="Gene3D" id="3.40.50.2300">
    <property type="match status" value="1"/>
</dbReference>
<evidence type="ECO:0000256" key="7">
    <source>
        <dbReference type="PROSITE-ProRule" id="PRU01091"/>
    </source>
</evidence>
<dbReference type="CDD" id="cd00383">
    <property type="entry name" value="trans_reg_C"/>
    <property type="match status" value="1"/>
</dbReference>
<keyword evidence="3" id="KW-0805">Transcription regulation</keyword>
<dbReference type="FunFam" id="3.40.50.2300:FF:000001">
    <property type="entry name" value="DNA-binding response regulator PhoB"/>
    <property type="match status" value="1"/>
</dbReference>
<dbReference type="InterPro" id="IPR016032">
    <property type="entry name" value="Sig_transdc_resp-reg_C-effctor"/>
</dbReference>
<dbReference type="Proteomes" id="UP000322915">
    <property type="component" value="Unassembled WGS sequence"/>
</dbReference>
<evidence type="ECO:0000256" key="5">
    <source>
        <dbReference type="ARBA" id="ARBA00023163"/>
    </source>
</evidence>
<keyword evidence="2" id="KW-0902">Two-component regulatory system</keyword>
<evidence type="ECO:0000313" key="10">
    <source>
        <dbReference type="EMBL" id="KAA1157168.1"/>
    </source>
</evidence>
<keyword evidence="1 6" id="KW-0597">Phosphoprotein</keyword>